<dbReference type="Proteomes" id="UP000186736">
    <property type="component" value="Unassembled WGS sequence"/>
</dbReference>
<organism evidence="2 3">
    <name type="scientific">Pseudomonas putida</name>
    <name type="common">Arthrobacter siderocapsulatus</name>
    <dbReference type="NCBI Taxonomy" id="303"/>
    <lineage>
        <taxon>Bacteria</taxon>
        <taxon>Pseudomonadati</taxon>
        <taxon>Pseudomonadota</taxon>
        <taxon>Gammaproteobacteria</taxon>
        <taxon>Pseudomonadales</taxon>
        <taxon>Pseudomonadaceae</taxon>
        <taxon>Pseudomonas</taxon>
    </lineage>
</organism>
<comment type="caution">
    <text evidence="2">The sequence shown here is derived from an EMBL/GenBank/DDBJ whole genome shotgun (WGS) entry which is preliminary data.</text>
</comment>
<protein>
    <recommendedName>
        <fullName evidence="4">Integral membrane protein</fullName>
    </recommendedName>
</protein>
<dbReference type="EMBL" id="MKZO01000006">
    <property type="protein sequence ID" value="OLS64405.1"/>
    <property type="molecule type" value="Genomic_DNA"/>
</dbReference>
<dbReference type="AlphaFoldDB" id="A0A1Q9RAQ6"/>
<dbReference type="RefSeq" id="WP_075801771.1">
    <property type="nucleotide sequence ID" value="NZ_MKZO01000006.1"/>
</dbReference>
<sequence length="147" mass="16686">MIYPVLLTLHLFAAIVFIGTVFFEVLFLGAIRQQLPDRLMMMLEHAVGQRARRLMPWVLLVLFGAGVGMVRERYMAQVSTPWTSSFGTLLSLKILVAISVLGHFLTALWMFRSGRMTANAVRFIHASVFTHLLLIVLLAKGMFYLSW</sequence>
<feature type="transmembrane region" description="Helical" evidence="1">
    <location>
        <begin position="51"/>
        <end position="70"/>
    </location>
</feature>
<gene>
    <name evidence="2" type="ORF">PSEMO_06900</name>
</gene>
<reference evidence="2 3" key="1">
    <citation type="submission" date="2016-10" db="EMBL/GenBank/DDBJ databases">
        <title>Genome Sequence of Pseudomonas putida GM4FR.</title>
        <authorList>
            <person name="Poehlein A."/>
            <person name="Wemheuer F."/>
            <person name="Hollensteiner J."/>
            <person name="Wemheuer B."/>
        </authorList>
    </citation>
    <scope>NUCLEOTIDE SEQUENCE [LARGE SCALE GENOMIC DNA]</scope>
    <source>
        <strain evidence="2 3">GM4FR</strain>
    </source>
</reference>
<keyword evidence="1" id="KW-0472">Membrane</keyword>
<evidence type="ECO:0000256" key="1">
    <source>
        <dbReference type="SAM" id="Phobius"/>
    </source>
</evidence>
<feature type="transmembrane region" description="Helical" evidence="1">
    <location>
        <begin position="90"/>
        <end position="111"/>
    </location>
</feature>
<dbReference type="InterPro" id="IPR007418">
    <property type="entry name" value="DUF474"/>
</dbReference>
<dbReference type="OrthoDB" id="5955722at2"/>
<feature type="transmembrane region" description="Helical" evidence="1">
    <location>
        <begin position="6"/>
        <end position="31"/>
    </location>
</feature>
<evidence type="ECO:0000313" key="3">
    <source>
        <dbReference type="Proteomes" id="UP000186736"/>
    </source>
</evidence>
<evidence type="ECO:0000313" key="2">
    <source>
        <dbReference type="EMBL" id="OLS64405.1"/>
    </source>
</evidence>
<name>A0A1Q9RAQ6_PSEPU</name>
<feature type="transmembrane region" description="Helical" evidence="1">
    <location>
        <begin position="123"/>
        <end position="145"/>
    </location>
</feature>
<accession>A0A1Q9RAQ6</accession>
<keyword evidence="1" id="KW-0812">Transmembrane</keyword>
<evidence type="ECO:0008006" key="4">
    <source>
        <dbReference type="Google" id="ProtNLM"/>
    </source>
</evidence>
<dbReference type="PIRSF" id="PIRSF015875">
    <property type="entry name" value="UCP015875"/>
    <property type="match status" value="1"/>
</dbReference>
<keyword evidence="1" id="KW-1133">Transmembrane helix</keyword>
<proteinExistence type="predicted"/>